<evidence type="ECO:0000256" key="7">
    <source>
        <dbReference type="ARBA" id="ARBA00022679"/>
    </source>
</evidence>
<evidence type="ECO:0000256" key="10">
    <source>
        <dbReference type="ARBA" id="ARBA00022989"/>
    </source>
</evidence>
<keyword evidence="9 12" id="KW-0256">Endoplasmic reticulum</keyword>
<keyword evidence="8 12" id="KW-0812">Transmembrane</keyword>
<evidence type="ECO:0000256" key="6">
    <source>
        <dbReference type="ARBA" id="ARBA00022676"/>
    </source>
</evidence>
<dbReference type="EC" id="2.4.1.-" evidence="12"/>
<comment type="function">
    <text evidence="12">Mannosyltransferase involved in glycosylphosphatidylinositol-anchor biosynthesis.</text>
</comment>
<evidence type="ECO:0000256" key="2">
    <source>
        <dbReference type="ARBA" id="ARBA00004687"/>
    </source>
</evidence>
<feature type="transmembrane region" description="Helical" evidence="12">
    <location>
        <begin position="12"/>
        <end position="33"/>
    </location>
</feature>
<dbReference type="GO" id="GO:0005789">
    <property type="term" value="C:endoplasmic reticulum membrane"/>
    <property type="evidence" value="ECO:0007669"/>
    <property type="project" value="UniProtKB-SubCell"/>
</dbReference>
<keyword evidence="7 12" id="KW-0808">Transferase</keyword>
<name>A0A3S4F4L6_9PEZI</name>
<evidence type="ECO:0000256" key="3">
    <source>
        <dbReference type="ARBA" id="ARBA00008698"/>
    </source>
</evidence>
<dbReference type="Proteomes" id="UP000289323">
    <property type="component" value="Unassembled WGS sequence"/>
</dbReference>
<dbReference type="PANTHER" id="PTHR12468">
    <property type="entry name" value="GPI MANNOSYLTRANSFERASE 2"/>
    <property type="match status" value="1"/>
</dbReference>
<evidence type="ECO:0000313" key="14">
    <source>
        <dbReference type="Proteomes" id="UP000289323"/>
    </source>
</evidence>
<evidence type="ECO:0000313" key="13">
    <source>
        <dbReference type="EMBL" id="SPQ26965.1"/>
    </source>
</evidence>
<comment type="subcellular location">
    <subcellularLocation>
        <location evidence="1 12">Endoplasmic reticulum membrane</location>
        <topology evidence="1 12">Multi-pass membrane protein</topology>
    </subcellularLocation>
</comment>
<dbReference type="EMBL" id="OUUZ01000018">
    <property type="protein sequence ID" value="SPQ26965.1"/>
    <property type="molecule type" value="Genomic_DNA"/>
</dbReference>
<dbReference type="GO" id="GO:0000009">
    <property type="term" value="F:alpha-1,6-mannosyltransferase activity"/>
    <property type="evidence" value="ECO:0007669"/>
    <property type="project" value="InterPro"/>
</dbReference>
<dbReference type="PANTHER" id="PTHR12468:SF2">
    <property type="entry name" value="GPI MANNOSYLTRANSFERASE 2"/>
    <property type="match status" value="1"/>
</dbReference>
<dbReference type="GO" id="GO:0031501">
    <property type="term" value="C:mannosyltransferase complex"/>
    <property type="evidence" value="ECO:0007669"/>
    <property type="project" value="TreeGrafter"/>
</dbReference>
<dbReference type="GO" id="GO:0004376">
    <property type="term" value="F:GPI mannosyltransferase activity"/>
    <property type="evidence" value="ECO:0007669"/>
    <property type="project" value="InterPro"/>
</dbReference>
<comment type="caution">
    <text evidence="12">Lacks conserved residue(s) required for the propagation of feature annotation.</text>
</comment>
<feature type="transmembrane region" description="Helical" evidence="12">
    <location>
        <begin position="340"/>
        <end position="358"/>
    </location>
</feature>
<comment type="similarity">
    <text evidence="3 12">Belongs to the PIGV family.</text>
</comment>
<accession>A0A3S4F4L6</accession>
<gene>
    <name evidence="13" type="ORF">TT172_LOCUS9384</name>
</gene>
<dbReference type="InterPro" id="IPR007315">
    <property type="entry name" value="PIG-V/Gpi18"/>
</dbReference>
<feature type="transmembrane region" description="Helical" evidence="12">
    <location>
        <begin position="433"/>
        <end position="452"/>
    </location>
</feature>
<proteinExistence type="inferred from homology"/>
<evidence type="ECO:0000256" key="4">
    <source>
        <dbReference type="ARBA" id="ARBA00013795"/>
    </source>
</evidence>
<keyword evidence="6 12" id="KW-0328">Glycosyltransferase</keyword>
<evidence type="ECO:0000256" key="5">
    <source>
        <dbReference type="ARBA" id="ARBA00022502"/>
    </source>
</evidence>
<dbReference type="AlphaFoldDB" id="A0A3S4F4L6"/>
<comment type="pathway">
    <text evidence="2 12">Glycolipid biosynthesis; glycosylphosphatidylinositol-anchor biosynthesis.</text>
</comment>
<dbReference type="Pfam" id="PF04188">
    <property type="entry name" value="Mannosyl_trans2"/>
    <property type="match status" value="1"/>
</dbReference>
<feature type="transmembrane region" description="Helical" evidence="12">
    <location>
        <begin position="378"/>
        <end position="400"/>
    </location>
</feature>
<organism evidence="13 14">
    <name type="scientific">Thermothielavioides terrestris</name>
    <dbReference type="NCBI Taxonomy" id="2587410"/>
    <lineage>
        <taxon>Eukaryota</taxon>
        <taxon>Fungi</taxon>
        <taxon>Dikarya</taxon>
        <taxon>Ascomycota</taxon>
        <taxon>Pezizomycotina</taxon>
        <taxon>Sordariomycetes</taxon>
        <taxon>Sordariomycetidae</taxon>
        <taxon>Sordariales</taxon>
        <taxon>Chaetomiaceae</taxon>
        <taxon>Thermothielavioides</taxon>
    </lineage>
</organism>
<dbReference type="UniPathway" id="UPA00196"/>
<feature type="transmembrane region" description="Helical" evidence="12">
    <location>
        <begin position="273"/>
        <end position="298"/>
    </location>
</feature>
<keyword evidence="10 12" id="KW-1133">Transmembrane helix</keyword>
<keyword evidence="11 12" id="KW-0472">Membrane</keyword>
<evidence type="ECO:0000256" key="9">
    <source>
        <dbReference type="ARBA" id="ARBA00022824"/>
    </source>
</evidence>
<evidence type="ECO:0000256" key="11">
    <source>
        <dbReference type="ARBA" id="ARBA00023136"/>
    </source>
</evidence>
<reference evidence="13 14" key="1">
    <citation type="submission" date="2018-04" db="EMBL/GenBank/DDBJ databases">
        <authorList>
            <person name="Huttner S."/>
            <person name="Dainat J."/>
        </authorList>
    </citation>
    <scope>NUCLEOTIDE SEQUENCE [LARGE SCALE GENOMIC DNA]</scope>
</reference>
<evidence type="ECO:0000256" key="12">
    <source>
        <dbReference type="RuleBase" id="RU363112"/>
    </source>
</evidence>
<evidence type="ECO:0000256" key="8">
    <source>
        <dbReference type="ARBA" id="ARBA00022692"/>
    </source>
</evidence>
<evidence type="ECO:0000256" key="1">
    <source>
        <dbReference type="ARBA" id="ARBA00004477"/>
    </source>
</evidence>
<keyword evidence="5 12" id="KW-0337">GPI-anchor biosynthesis</keyword>
<dbReference type="GO" id="GO:0006506">
    <property type="term" value="P:GPI anchor biosynthetic process"/>
    <property type="evidence" value="ECO:0007669"/>
    <property type="project" value="UniProtKB-UniPathway"/>
</dbReference>
<sequence length="455" mass="48865">MSSPHRAQAQARPYGTLLASFAAWKLFLFAIALGSTLVGDAYDTSAGLVVVQGPGAAGSGDDGGAHLATPVTDFGRRLVARFASWDAIYFVSIARRGYRFEQDWAFGAGLPLAVRGLLRGLEQLGLVASSSAGAEEGTLPEALAGIVLSNTAHLLSAFVLYRLGQVVWRDQTLSLIAALLHVISPAGLFLCAPNAESSFALLSFSGYLLFALSCRAEQRPACRDLYTVAAGAVFGLATAFRSNGILNGIPFAWEVLRNLPRLPRRPTDTLRRLLALGIGGVCVAAGSAGPQAVAYLRFCSGTSGAQPRPWCQGYLPSIYTFVQQHYWHTGFLRYWTLSNLPLFLLATPMLLILTRSGVEHLTDRRVLVPGKPAESARLLSLLQSAAAAQVLLAVLAVTSYHVQIITRISSGYPLWYWWVAGCLIRGEKTGSRIVMFMVIYASIQGALFTSFLPPA</sequence>
<protein>
    <recommendedName>
        <fullName evidence="4 12">GPI mannosyltransferase 2</fullName>
        <ecNumber evidence="12">2.4.1.-</ecNumber>
    </recommendedName>
</protein>